<evidence type="ECO:0000259" key="6">
    <source>
        <dbReference type="PROSITE" id="PS50011"/>
    </source>
</evidence>
<dbReference type="InterPro" id="IPR008271">
    <property type="entry name" value="Ser/Thr_kinase_AS"/>
</dbReference>
<keyword evidence="2" id="KW-0808">Transferase</keyword>
<dbReference type="InterPro" id="IPR011009">
    <property type="entry name" value="Kinase-like_dom_sf"/>
</dbReference>
<reference evidence="7" key="1">
    <citation type="journal article" date="2020" name="bioRxiv">
        <title>Comparative genomics of Chlamydomonas.</title>
        <authorList>
            <person name="Craig R.J."/>
            <person name="Hasan A.R."/>
            <person name="Ness R.W."/>
            <person name="Keightley P.D."/>
        </authorList>
    </citation>
    <scope>NUCLEOTIDE SEQUENCE</scope>
    <source>
        <strain evidence="7">CCAP 11/70</strain>
    </source>
</reference>
<dbReference type="SMART" id="SM00220">
    <property type="entry name" value="S_TKc"/>
    <property type="match status" value="1"/>
</dbReference>
<keyword evidence="8" id="KW-1185">Reference proteome</keyword>
<keyword evidence="4" id="KW-0418">Kinase</keyword>
<dbReference type="PROSITE" id="PS50011">
    <property type="entry name" value="PROTEIN_KINASE_DOM"/>
    <property type="match status" value="1"/>
</dbReference>
<dbReference type="Pfam" id="PF00069">
    <property type="entry name" value="Pkinase"/>
    <property type="match status" value="1"/>
</dbReference>
<evidence type="ECO:0000256" key="5">
    <source>
        <dbReference type="ARBA" id="ARBA00022840"/>
    </source>
</evidence>
<dbReference type="GO" id="GO:0005524">
    <property type="term" value="F:ATP binding"/>
    <property type="evidence" value="ECO:0007669"/>
    <property type="project" value="UniProtKB-KW"/>
</dbReference>
<dbReference type="PANTHER" id="PTHR43671">
    <property type="entry name" value="SERINE/THREONINE-PROTEIN KINASE NEK"/>
    <property type="match status" value="1"/>
</dbReference>
<dbReference type="Proteomes" id="UP000612055">
    <property type="component" value="Unassembled WGS sequence"/>
</dbReference>
<evidence type="ECO:0000256" key="2">
    <source>
        <dbReference type="ARBA" id="ARBA00022679"/>
    </source>
</evidence>
<dbReference type="AlphaFoldDB" id="A0A836C4N6"/>
<dbReference type="InterPro" id="IPR000719">
    <property type="entry name" value="Prot_kinase_dom"/>
</dbReference>
<dbReference type="GO" id="GO:0004674">
    <property type="term" value="F:protein serine/threonine kinase activity"/>
    <property type="evidence" value="ECO:0007669"/>
    <property type="project" value="UniProtKB-EC"/>
</dbReference>
<feature type="domain" description="Protein kinase" evidence="6">
    <location>
        <begin position="1"/>
        <end position="252"/>
    </location>
</feature>
<dbReference type="PANTHER" id="PTHR43671:SF13">
    <property type="entry name" value="SERINE_THREONINE-PROTEIN KINASE NEK2"/>
    <property type="match status" value="1"/>
</dbReference>
<proteinExistence type="predicted"/>
<evidence type="ECO:0000256" key="3">
    <source>
        <dbReference type="ARBA" id="ARBA00022741"/>
    </source>
</evidence>
<dbReference type="EC" id="2.7.11.1" evidence="1"/>
<evidence type="ECO:0000313" key="7">
    <source>
        <dbReference type="EMBL" id="KAG2499093.1"/>
    </source>
</evidence>
<evidence type="ECO:0000313" key="8">
    <source>
        <dbReference type="Proteomes" id="UP000612055"/>
    </source>
</evidence>
<protein>
    <recommendedName>
        <fullName evidence="1">non-specific serine/threonine protein kinase</fullName>
        <ecNumber evidence="1">2.7.11.1</ecNumber>
    </recommendedName>
</protein>
<keyword evidence="3" id="KW-0547">Nucleotide-binding</keyword>
<keyword evidence="5" id="KW-0067">ATP-binding</keyword>
<dbReference type="OrthoDB" id="545321at2759"/>
<evidence type="ECO:0000256" key="1">
    <source>
        <dbReference type="ARBA" id="ARBA00012513"/>
    </source>
</evidence>
<accession>A0A836C4N6</accession>
<dbReference type="EMBL" id="JAEHOE010000008">
    <property type="protein sequence ID" value="KAG2499093.1"/>
    <property type="molecule type" value="Genomic_DNA"/>
</dbReference>
<evidence type="ECO:0000256" key="4">
    <source>
        <dbReference type="ARBA" id="ARBA00022777"/>
    </source>
</evidence>
<name>A0A836C4N6_9CHLO</name>
<dbReference type="Gene3D" id="1.10.510.10">
    <property type="entry name" value="Transferase(Phosphotransferase) domain 1"/>
    <property type="match status" value="1"/>
</dbReference>
<dbReference type="PROSITE" id="PS00108">
    <property type="entry name" value="PROTEIN_KINASE_ST"/>
    <property type="match status" value="1"/>
</dbReference>
<dbReference type="SUPFAM" id="SSF56112">
    <property type="entry name" value="Protein kinase-like (PK-like)"/>
    <property type="match status" value="1"/>
</dbReference>
<comment type="caution">
    <text evidence="7">The sequence shown here is derived from an EMBL/GenBank/DDBJ whole genome shotgun (WGS) entry which is preliminary data.</text>
</comment>
<organism evidence="7 8">
    <name type="scientific">Edaphochlamys debaryana</name>
    <dbReference type="NCBI Taxonomy" id="47281"/>
    <lineage>
        <taxon>Eukaryota</taxon>
        <taxon>Viridiplantae</taxon>
        <taxon>Chlorophyta</taxon>
        <taxon>core chlorophytes</taxon>
        <taxon>Chlorophyceae</taxon>
        <taxon>CS clade</taxon>
        <taxon>Chlamydomonadales</taxon>
        <taxon>Chlamydomonadales incertae sedis</taxon>
        <taxon>Edaphochlamys</taxon>
    </lineage>
</organism>
<dbReference type="InterPro" id="IPR050660">
    <property type="entry name" value="NEK_Ser/Thr_kinase"/>
</dbReference>
<sequence length="254" mass="27671">MPAVLKLLLPSTRYLDYATEVEGLKCMWGASGSVQLLAAGTDFSYKGTTWRAILLDYCDGGSLEDLMDARLKQQGGGTLWGAQTALLFDEATLRLLMRQLLGALAQVHAANMIHLDIKPANLLLKRGEIKISGKNAQHFGCAVKRSSRGGRFETEGGGTMLYMAKEVRDARKGVVSEDGINEKADVFSAGCVLAQMAFVHGSSALYAFTRHMNIRPVPGFVSPGLVAYLHRVTDPDPRRRPSVAEALQDQWMQG</sequence>
<gene>
    <name evidence="7" type="ORF">HYH03_003276</name>
</gene>